<gene>
    <name evidence="1" type="ORF">HWQ67_09405</name>
</gene>
<dbReference type="EMBL" id="JABXWD010000152">
    <property type="protein sequence ID" value="MBV6341800.1"/>
    <property type="molecule type" value="Genomic_DNA"/>
</dbReference>
<keyword evidence="2" id="KW-1185">Reference proteome</keyword>
<sequence length="49" mass="5464">MEKTNIKEGGVREKGARPFLRVGTESKAIAGSYIKMLLLNLHGGKKWHL</sequence>
<proteinExistence type="predicted"/>
<reference evidence="1 2" key="1">
    <citation type="journal article" date="2020" name="J Geophys Res Biogeosci">
        <title>Magnetotaxis as an Adaptation to Enable Bacterial Shuttling of Microbial Sulfur and Sulfur Cycling Across Aquatic Oxic#Anoxic Interfaces.</title>
        <authorList>
            <person name="Li J."/>
            <person name="Liu P."/>
            <person name="Wang J."/>
            <person name="Roberts A.P."/>
            <person name="Pan Y."/>
        </authorList>
    </citation>
    <scope>NUCLEOTIDE SEQUENCE [LARGE SCALE GENOMIC DNA]</scope>
    <source>
        <strain evidence="1 2">MYR-1_YQ</strain>
    </source>
</reference>
<comment type="caution">
    <text evidence="1">The sequence shown here is derived from an EMBL/GenBank/DDBJ whole genome shotgun (WGS) entry which is preliminary data.</text>
</comment>
<protein>
    <submittedName>
        <fullName evidence="1">Uncharacterized protein</fullName>
    </submittedName>
</protein>
<evidence type="ECO:0000313" key="1">
    <source>
        <dbReference type="EMBL" id="MBV6341800.1"/>
    </source>
</evidence>
<organism evidence="1 2">
    <name type="scientific">Candidatus Magnetobacterium casense</name>
    <dbReference type="NCBI Taxonomy" id="1455061"/>
    <lineage>
        <taxon>Bacteria</taxon>
        <taxon>Pseudomonadati</taxon>
        <taxon>Nitrospirota</taxon>
        <taxon>Thermodesulfovibrionia</taxon>
        <taxon>Thermodesulfovibrionales</taxon>
        <taxon>Candidatus Magnetobacteriaceae</taxon>
        <taxon>Candidatus Magnetobacterium</taxon>
    </lineage>
</organism>
<dbReference type="RefSeq" id="WP_218252430.1">
    <property type="nucleotide sequence ID" value="NZ_JABXWD010000152.1"/>
</dbReference>
<evidence type="ECO:0000313" key="2">
    <source>
        <dbReference type="Proteomes" id="UP001196980"/>
    </source>
</evidence>
<dbReference type="Proteomes" id="UP001196980">
    <property type="component" value="Unassembled WGS sequence"/>
</dbReference>
<accession>A0ABS6RZQ4</accession>
<name>A0ABS6RZQ4_9BACT</name>